<evidence type="ECO:0000313" key="1">
    <source>
        <dbReference type="EMBL" id="CCA27040.1"/>
    </source>
</evidence>
<reference evidence="1" key="2">
    <citation type="submission" date="2011-02" db="EMBL/GenBank/DDBJ databases">
        <authorList>
            <person name="MacLean D."/>
        </authorList>
    </citation>
    <scope>NUCLEOTIDE SEQUENCE</scope>
</reference>
<gene>
    <name evidence="1" type="primary">AlNc14C446G11702</name>
    <name evidence="1" type="ORF">ALNC14_131840</name>
</gene>
<dbReference type="AlphaFoldDB" id="F0WZW1"/>
<dbReference type="PANTHER" id="PTHR38899">
    <property type="entry name" value="DOMAIN OOKINETE PROTEIN, PUTATIVE-RELATED"/>
    <property type="match status" value="1"/>
</dbReference>
<organism evidence="1">
    <name type="scientific">Albugo laibachii Nc14</name>
    <dbReference type="NCBI Taxonomy" id="890382"/>
    <lineage>
        <taxon>Eukaryota</taxon>
        <taxon>Sar</taxon>
        <taxon>Stramenopiles</taxon>
        <taxon>Oomycota</taxon>
        <taxon>Peronosporomycetes</taxon>
        <taxon>Albuginales</taxon>
        <taxon>Albuginaceae</taxon>
        <taxon>Albugo</taxon>
    </lineage>
</organism>
<dbReference type="PANTHER" id="PTHR38899:SF2">
    <property type="entry name" value="FCP1 HOMOLOGY DOMAIN-CONTAINING PROTEIN"/>
    <property type="match status" value="1"/>
</dbReference>
<protein>
    <submittedName>
        <fullName evidence="1">Uncharacterized protein AlNc14C446G11702</fullName>
    </submittedName>
</protein>
<dbReference type="HOGENOM" id="CLU_081127_0_0_1"/>
<reference evidence="1" key="1">
    <citation type="journal article" date="2011" name="PLoS Biol.">
        <title>Gene gain and loss during evolution of obligate parasitism in the white rust pathogen of Arabidopsis thaliana.</title>
        <authorList>
            <person name="Kemen E."/>
            <person name="Gardiner A."/>
            <person name="Schultz-Larsen T."/>
            <person name="Kemen A.C."/>
            <person name="Balmuth A.L."/>
            <person name="Robert-Seilaniantz A."/>
            <person name="Bailey K."/>
            <person name="Holub E."/>
            <person name="Studholme D.J."/>
            <person name="Maclean D."/>
            <person name="Jones J.D."/>
        </authorList>
    </citation>
    <scope>NUCLEOTIDE SEQUENCE</scope>
</reference>
<accession>F0WZW1</accession>
<sequence>MLFSSQFCFVFGVEDVNQKSATATTFFRIHTIEAITINLNKPLLNFLHTHKMAPNSDNLGGVCVAEQYCGLKHRNPVEPLCSHTRKERECAVFFFDWDDTLMASSHLSGLGLCPKFSCRKPCIPEDVHRELQVLEKLVIQILDKALAYGRVIIVTAAESGWVELSASLYMPCVVPYLHTRVKVISARSDFECLYPDSPLRWKIEAFDQEVFPIWETLDPIYLLPKQIVSFGDGPTEREALISLKGKAKIHCHGKSMKLLPAPKLKELCMELEIIISNMDQLCAHEGDLDLQIAWDSLRM</sequence>
<dbReference type="EMBL" id="FR824489">
    <property type="protein sequence ID" value="CCA27040.1"/>
    <property type="molecule type" value="Genomic_DNA"/>
</dbReference>
<proteinExistence type="predicted"/>
<name>F0WZW1_9STRA</name>